<keyword evidence="1" id="KW-1133">Transmembrane helix</keyword>
<keyword evidence="1" id="KW-0812">Transmembrane</keyword>
<evidence type="ECO:0000256" key="1">
    <source>
        <dbReference type="SAM" id="Phobius"/>
    </source>
</evidence>
<comment type="caution">
    <text evidence="2">The sequence shown here is derived from an EMBL/GenBank/DDBJ whole genome shotgun (WGS) entry which is preliminary data.</text>
</comment>
<accession>A0A6V7HFD6</accession>
<keyword evidence="1" id="KW-0472">Membrane</keyword>
<reference evidence="2" key="1">
    <citation type="submission" date="2020-07" db="EMBL/GenBank/DDBJ databases">
        <authorList>
            <person name="Nazaruddin N."/>
        </authorList>
    </citation>
    <scope>NUCLEOTIDE SEQUENCE</scope>
</reference>
<feature type="non-terminal residue" evidence="2">
    <location>
        <position position="1"/>
    </location>
</feature>
<proteinExistence type="predicted"/>
<dbReference type="Proteomes" id="UP000752696">
    <property type="component" value="Unassembled WGS sequence"/>
</dbReference>
<name>A0A6V7HFD6_9HYME</name>
<feature type="transmembrane region" description="Helical" evidence="1">
    <location>
        <begin position="29"/>
        <end position="49"/>
    </location>
</feature>
<protein>
    <submittedName>
        <fullName evidence="2">Uncharacterized protein</fullName>
    </submittedName>
</protein>
<organism evidence="2 3">
    <name type="scientific">Heterotrigona itama</name>
    <dbReference type="NCBI Taxonomy" id="395501"/>
    <lineage>
        <taxon>Eukaryota</taxon>
        <taxon>Metazoa</taxon>
        <taxon>Ecdysozoa</taxon>
        <taxon>Arthropoda</taxon>
        <taxon>Hexapoda</taxon>
        <taxon>Insecta</taxon>
        <taxon>Pterygota</taxon>
        <taxon>Neoptera</taxon>
        <taxon>Endopterygota</taxon>
        <taxon>Hymenoptera</taxon>
        <taxon>Apocrita</taxon>
        <taxon>Aculeata</taxon>
        <taxon>Apoidea</taxon>
        <taxon>Anthophila</taxon>
        <taxon>Apidae</taxon>
        <taxon>Heterotrigona</taxon>
    </lineage>
</organism>
<dbReference type="AlphaFoldDB" id="A0A6V7HFD6"/>
<gene>
    <name evidence="2" type="ORF">MHI_LOCUS851647</name>
</gene>
<sequence>MNDADSSRVRFRDAQASYRFLPLPLPLPLLLPLPHCLSVTLAFLAQNAVWDKFIRNSQSCYKLGANVTIDKQLFPSKARFRFIQCLPNKADKF</sequence>
<evidence type="ECO:0000313" key="3">
    <source>
        <dbReference type="Proteomes" id="UP000752696"/>
    </source>
</evidence>
<evidence type="ECO:0000313" key="2">
    <source>
        <dbReference type="EMBL" id="CAD1479333.1"/>
    </source>
</evidence>
<dbReference type="OrthoDB" id="8123139at2759"/>
<dbReference type="EMBL" id="CAJDYZ010011328">
    <property type="protein sequence ID" value="CAD1479333.1"/>
    <property type="molecule type" value="Genomic_DNA"/>
</dbReference>
<keyword evidence="3" id="KW-1185">Reference proteome</keyword>